<comment type="caution">
    <text evidence="4">The sequence shown here is derived from an EMBL/GenBank/DDBJ whole genome shotgun (WGS) entry which is preliminary data.</text>
</comment>
<reference evidence="4 5" key="1">
    <citation type="submission" date="2024-09" db="EMBL/GenBank/DDBJ databases">
        <authorList>
            <person name="Sun Q."/>
            <person name="Mori K."/>
        </authorList>
    </citation>
    <scope>NUCLEOTIDE SEQUENCE [LARGE SCALE GENOMIC DNA]</scope>
    <source>
        <strain evidence="4 5">JCM 4414</strain>
    </source>
</reference>
<feature type="transmembrane region" description="Helical" evidence="2">
    <location>
        <begin position="62"/>
        <end position="84"/>
    </location>
</feature>
<dbReference type="Pfam" id="PF03372">
    <property type="entry name" value="Exo_endo_phos"/>
    <property type="match status" value="1"/>
</dbReference>
<evidence type="ECO:0000256" key="1">
    <source>
        <dbReference type="SAM" id="MobiDB-lite"/>
    </source>
</evidence>
<evidence type="ECO:0000259" key="3">
    <source>
        <dbReference type="Pfam" id="PF03372"/>
    </source>
</evidence>
<sequence length="348" mass="36681">MVGGAAVRGARRRSARPEAGGGTKRDRRGRPPWRRGRVLAVLAVLTAGLMAFPGAVPNSVGRLGSLLETFLPWLGLVTVVLFLLALRRRPVIALVALPLPAVAWTLLFAGLLGSDPGRADLVVTQHNVSDENADPAGTARALARAEPDLIALEELVSPALPVYARTLAATHPHHAVRGTVGLWSRHPLSDVRTVDIKPRGITEGWSRGLRAVARTPHGDVAVYVAHLPSVRVGASGLASSWRDESAELLGRAIAAEGRSTVLLLGDLNGTVDDRGLAPLTSRLNTPERGFAFSFPASFPVARIDQVMARAATVGHIRTLPATGSDHLPVSAGITLDREPAEAGSARRP</sequence>
<keyword evidence="4" id="KW-0378">Hydrolase</keyword>
<proteinExistence type="predicted"/>
<evidence type="ECO:0000313" key="5">
    <source>
        <dbReference type="Proteomes" id="UP001589716"/>
    </source>
</evidence>
<feature type="transmembrane region" description="Helical" evidence="2">
    <location>
        <begin position="38"/>
        <end position="56"/>
    </location>
</feature>
<accession>A0ABV5QSV6</accession>
<keyword evidence="2" id="KW-0812">Transmembrane</keyword>
<keyword evidence="5" id="KW-1185">Reference proteome</keyword>
<dbReference type="SUPFAM" id="SSF56219">
    <property type="entry name" value="DNase I-like"/>
    <property type="match status" value="1"/>
</dbReference>
<dbReference type="InterPro" id="IPR036691">
    <property type="entry name" value="Endo/exonu/phosph_ase_sf"/>
</dbReference>
<dbReference type="Gene3D" id="3.60.10.10">
    <property type="entry name" value="Endonuclease/exonuclease/phosphatase"/>
    <property type="match status" value="1"/>
</dbReference>
<dbReference type="EMBL" id="JBHMCT010000012">
    <property type="protein sequence ID" value="MFB9556464.1"/>
    <property type="molecule type" value="Genomic_DNA"/>
</dbReference>
<feature type="transmembrane region" description="Helical" evidence="2">
    <location>
        <begin position="91"/>
        <end position="112"/>
    </location>
</feature>
<feature type="domain" description="Endonuclease/exonuclease/phosphatase" evidence="3">
    <location>
        <begin position="125"/>
        <end position="326"/>
    </location>
</feature>
<dbReference type="InterPro" id="IPR005135">
    <property type="entry name" value="Endo/exonuclease/phosphatase"/>
</dbReference>
<keyword evidence="2" id="KW-0472">Membrane</keyword>
<evidence type="ECO:0000256" key="2">
    <source>
        <dbReference type="SAM" id="Phobius"/>
    </source>
</evidence>
<keyword evidence="4" id="KW-0540">Nuclease</keyword>
<name>A0ABV5QSV6_9ACTN</name>
<dbReference type="Proteomes" id="UP001589716">
    <property type="component" value="Unassembled WGS sequence"/>
</dbReference>
<keyword evidence="2" id="KW-1133">Transmembrane helix</keyword>
<feature type="region of interest" description="Disordered" evidence="1">
    <location>
        <begin position="1"/>
        <end position="31"/>
    </location>
</feature>
<evidence type="ECO:0000313" key="4">
    <source>
        <dbReference type="EMBL" id="MFB9556464.1"/>
    </source>
</evidence>
<keyword evidence="4" id="KW-0255">Endonuclease</keyword>
<organism evidence="4 5">
    <name type="scientific">Streptomyces roseoviridis</name>
    <dbReference type="NCBI Taxonomy" id="67361"/>
    <lineage>
        <taxon>Bacteria</taxon>
        <taxon>Bacillati</taxon>
        <taxon>Actinomycetota</taxon>
        <taxon>Actinomycetes</taxon>
        <taxon>Kitasatosporales</taxon>
        <taxon>Streptomycetaceae</taxon>
        <taxon>Streptomyces</taxon>
    </lineage>
</organism>
<dbReference type="RefSeq" id="WP_382745935.1">
    <property type="nucleotide sequence ID" value="NZ_BAAAWU010000001.1"/>
</dbReference>
<protein>
    <submittedName>
        <fullName evidence="4">Endonuclease/exonuclease/phosphatase family protein</fullName>
    </submittedName>
</protein>
<dbReference type="GO" id="GO:0004519">
    <property type="term" value="F:endonuclease activity"/>
    <property type="evidence" value="ECO:0007669"/>
    <property type="project" value="UniProtKB-KW"/>
</dbReference>
<gene>
    <name evidence="4" type="ORF">ACFFTP_20015</name>
</gene>